<dbReference type="PANTHER" id="PTHR43685">
    <property type="entry name" value="GLYCOSYLTRANSFERASE"/>
    <property type="match status" value="1"/>
</dbReference>
<dbReference type="Gene3D" id="3.90.550.10">
    <property type="entry name" value="Spore Coat Polysaccharide Biosynthesis Protein SpsA, Chain A"/>
    <property type="match status" value="1"/>
</dbReference>
<dbReference type="AlphaFoldDB" id="A0A9D7LPF7"/>
<dbReference type="Pfam" id="PF00535">
    <property type="entry name" value="Glycos_transf_2"/>
    <property type="match status" value="1"/>
</dbReference>
<dbReference type="PANTHER" id="PTHR43685:SF2">
    <property type="entry name" value="GLYCOSYLTRANSFERASE 2-LIKE DOMAIN-CONTAINING PROTEIN"/>
    <property type="match status" value="1"/>
</dbReference>
<evidence type="ECO:0000313" key="2">
    <source>
        <dbReference type="EMBL" id="MBK8889688.1"/>
    </source>
</evidence>
<feature type="domain" description="Glycosyltransferase 2-like" evidence="1">
    <location>
        <begin position="6"/>
        <end position="141"/>
    </location>
</feature>
<evidence type="ECO:0000259" key="1">
    <source>
        <dbReference type="Pfam" id="PF00535"/>
    </source>
</evidence>
<dbReference type="InterPro" id="IPR029044">
    <property type="entry name" value="Nucleotide-diphossugar_trans"/>
</dbReference>
<dbReference type="InterPro" id="IPR001173">
    <property type="entry name" value="Glyco_trans_2-like"/>
</dbReference>
<dbReference type="EMBL" id="JADKBR010000003">
    <property type="protein sequence ID" value="MBK8889688.1"/>
    <property type="molecule type" value="Genomic_DNA"/>
</dbReference>
<dbReference type="SUPFAM" id="SSF53448">
    <property type="entry name" value="Nucleotide-diphospho-sugar transferases"/>
    <property type="match status" value="1"/>
</dbReference>
<dbReference type="InterPro" id="IPR050834">
    <property type="entry name" value="Glycosyltransf_2"/>
</dbReference>
<gene>
    <name evidence="2" type="ORF">IPN75_04470</name>
</gene>
<protein>
    <submittedName>
        <fullName evidence="2">Glycosyltransferase family 2 protein</fullName>
    </submittedName>
</protein>
<organism evidence="2 3">
    <name type="scientific">Candidatus Dechloromonas phosphorivorans</name>
    <dbReference type="NCBI Taxonomy" id="2899244"/>
    <lineage>
        <taxon>Bacteria</taxon>
        <taxon>Pseudomonadati</taxon>
        <taxon>Pseudomonadota</taxon>
        <taxon>Betaproteobacteria</taxon>
        <taxon>Rhodocyclales</taxon>
        <taxon>Azonexaceae</taxon>
        <taxon>Dechloromonas</taxon>
    </lineage>
</organism>
<sequence length="336" mass="38206">MKYKLSICIPTLNRGNCIGETLESIVSQWRDGVEVVIVDGGSTDDTEHVVNSYQKRFPDILFVKKGSSEMKASNEGFDRDCDRSVALAGGEYCWLMTDDDLLKPGALTTILSEVEKDYDLVVANAEVMNNDFTESLLDQHASILQDRMFEPSEWDDLACVASGLLTFVGSVIIKRQLWLSRNRENYYGSGFIHVGVIFEEPFGGTVLVKAEPLVSIRYGNAQWSSRAFQIWMINWPDLIWSFPSLSDAAKSSIIRREPWRELRILLFYRALGMYSSREYQLFIYGKPGAGIRRLLSKLIATVPRALLYIPLWTYLIANLPNTRLKLFDLKASWKGK</sequence>
<proteinExistence type="predicted"/>
<reference evidence="2" key="1">
    <citation type="submission" date="2020-10" db="EMBL/GenBank/DDBJ databases">
        <title>Connecting structure to function with the recovery of over 1000 high-quality activated sludge metagenome-assembled genomes encoding full-length rRNA genes using long-read sequencing.</title>
        <authorList>
            <person name="Singleton C.M."/>
            <person name="Petriglieri F."/>
            <person name="Kristensen J.M."/>
            <person name="Kirkegaard R.H."/>
            <person name="Michaelsen T.Y."/>
            <person name="Andersen M.H."/>
            <person name="Karst S.M."/>
            <person name="Dueholm M.S."/>
            <person name="Nielsen P.H."/>
            <person name="Albertsen M."/>
        </authorList>
    </citation>
    <scope>NUCLEOTIDE SEQUENCE</scope>
    <source>
        <strain evidence="2">OdNE_18-Q3-R46-58_BAT3C.305</strain>
    </source>
</reference>
<accession>A0A9D7LPF7</accession>
<dbReference type="Proteomes" id="UP000808146">
    <property type="component" value="Unassembled WGS sequence"/>
</dbReference>
<dbReference type="CDD" id="cd00761">
    <property type="entry name" value="Glyco_tranf_GTA_type"/>
    <property type="match status" value="1"/>
</dbReference>
<name>A0A9D7LPF7_9RHOO</name>
<evidence type="ECO:0000313" key="3">
    <source>
        <dbReference type="Proteomes" id="UP000808146"/>
    </source>
</evidence>
<comment type="caution">
    <text evidence="2">The sequence shown here is derived from an EMBL/GenBank/DDBJ whole genome shotgun (WGS) entry which is preliminary data.</text>
</comment>